<dbReference type="AlphaFoldDB" id="A0A7I4BJF8"/>
<keyword evidence="1" id="KW-0812">Transmembrane</keyword>
<name>A0A7I4BJF8_PHYPA</name>
<accession>A0A7I4BJF8</accession>
<dbReference type="Proteomes" id="UP000006727">
    <property type="component" value="Chromosome 18"/>
</dbReference>
<dbReference type="Gramene" id="Pp3c18_20620V3.2">
    <property type="protein sequence ID" value="Pp3c18_20620V3.2"/>
    <property type="gene ID" value="Pp3c18_20620"/>
</dbReference>
<reference evidence="2" key="3">
    <citation type="submission" date="2020-12" db="UniProtKB">
        <authorList>
            <consortium name="EnsemblPlants"/>
        </authorList>
    </citation>
    <scope>IDENTIFICATION</scope>
</reference>
<reference evidence="2 3" key="1">
    <citation type="journal article" date="2008" name="Science">
        <title>The Physcomitrella genome reveals evolutionary insights into the conquest of land by plants.</title>
        <authorList>
            <person name="Rensing S."/>
            <person name="Lang D."/>
            <person name="Zimmer A."/>
            <person name="Terry A."/>
            <person name="Salamov A."/>
            <person name="Shapiro H."/>
            <person name="Nishiyama T."/>
            <person name="Perroud P.-F."/>
            <person name="Lindquist E."/>
            <person name="Kamisugi Y."/>
            <person name="Tanahashi T."/>
            <person name="Sakakibara K."/>
            <person name="Fujita T."/>
            <person name="Oishi K."/>
            <person name="Shin-I T."/>
            <person name="Kuroki Y."/>
            <person name="Toyoda A."/>
            <person name="Suzuki Y."/>
            <person name="Hashimoto A."/>
            <person name="Yamaguchi K."/>
            <person name="Sugano A."/>
            <person name="Kohara Y."/>
            <person name="Fujiyama A."/>
            <person name="Anterola A."/>
            <person name="Aoki S."/>
            <person name="Ashton N."/>
            <person name="Barbazuk W.B."/>
            <person name="Barker E."/>
            <person name="Bennetzen J."/>
            <person name="Bezanilla M."/>
            <person name="Blankenship R."/>
            <person name="Cho S.H."/>
            <person name="Dutcher S."/>
            <person name="Estelle M."/>
            <person name="Fawcett J.A."/>
            <person name="Gundlach H."/>
            <person name="Hanada K."/>
            <person name="Heyl A."/>
            <person name="Hicks K.A."/>
            <person name="Hugh J."/>
            <person name="Lohr M."/>
            <person name="Mayer K."/>
            <person name="Melkozernov A."/>
            <person name="Murata T."/>
            <person name="Nelson D."/>
            <person name="Pils B."/>
            <person name="Prigge M."/>
            <person name="Reiss B."/>
            <person name="Renner T."/>
            <person name="Rombauts S."/>
            <person name="Rushton P."/>
            <person name="Sanderfoot A."/>
            <person name="Schween G."/>
            <person name="Shiu S.-H."/>
            <person name="Stueber K."/>
            <person name="Theodoulou F.L."/>
            <person name="Tu H."/>
            <person name="Van de Peer Y."/>
            <person name="Verrier P.J."/>
            <person name="Waters E."/>
            <person name="Wood A."/>
            <person name="Yang L."/>
            <person name="Cove D."/>
            <person name="Cuming A."/>
            <person name="Hasebe M."/>
            <person name="Lucas S."/>
            <person name="Mishler D.B."/>
            <person name="Reski R."/>
            <person name="Grigoriev I."/>
            <person name="Quatrano R.S."/>
            <person name="Boore J.L."/>
        </authorList>
    </citation>
    <scope>NUCLEOTIDE SEQUENCE [LARGE SCALE GENOMIC DNA]</scope>
    <source>
        <strain evidence="2 3">cv. Gransden 2004</strain>
    </source>
</reference>
<keyword evidence="1" id="KW-0472">Membrane</keyword>
<reference evidence="2 3" key="2">
    <citation type="journal article" date="2018" name="Plant J.">
        <title>The Physcomitrella patens chromosome-scale assembly reveals moss genome structure and evolution.</title>
        <authorList>
            <person name="Lang D."/>
            <person name="Ullrich K.K."/>
            <person name="Murat F."/>
            <person name="Fuchs J."/>
            <person name="Jenkins J."/>
            <person name="Haas F.B."/>
            <person name="Piednoel M."/>
            <person name="Gundlach H."/>
            <person name="Van Bel M."/>
            <person name="Meyberg R."/>
            <person name="Vives C."/>
            <person name="Morata J."/>
            <person name="Symeonidi A."/>
            <person name="Hiss M."/>
            <person name="Muchero W."/>
            <person name="Kamisugi Y."/>
            <person name="Saleh O."/>
            <person name="Blanc G."/>
            <person name="Decker E.L."/>
            <person name="van Gessel N."/>
            <person name="Grimwood J."/>
            <person name="Hayes R.D."/>
            <person name="Graham S.W."/>
            <person name="Gunter L.E."/>
            <person name="McDaniel S.F."/>
            <person name="Hoernstein S.N.W."/>
            <person name="Larsson A."/>
            <person name="Li F.W."/>
            <person name="Perroud P.F."/>
            <person name="Phillips J."/>
            <person name="Ranjan P."/>
            <person name="Rokshar D.S."/>
            <person name="Rothfels C.J."/>
            <person name="Schneider L."/>
            <person name="Shu S."/>
            <person name="Stevenson D.W."/>
            <person name="Thummler F."/>
            <person name="Tillich M."/>
            <person name="Villarreal Aguilar J.C."/>
            <person name="Widiez T."/>
            <person name="Wong G.K."/>
            <person name="Wymore A."/>
            <person name="Zhang Y."/>
            <person name="Zimmer A.D."/>
            <person name="Quatrano R.S."/>
            <person name="Mayer K.F.X."/>
            <person name="Goodstein D."/>
            <person name="Casacuberta J.M."/>
            <person name="Vandepoele K."/>
            <person name="Reski R."/>
            <person name="Cuming A.C."/>
            <person name="Tuskan G.A."/>
            <person name="Maumus F."/>
            <person name="Salse J."/>
            <person name="Schmutz J."/>
            <person name="Rensing S.A."/>
        </authorList>
    </citation>
    <scope>NUCLEOTIDE SEQUENCE [LARGE SCALE GENOMIC DNA]</scope>
    <source>
        <strain evidence="2 3">cv. Gransden 2004</strain>
    </source>
</reference>
<dbReference type="EnsemblPlants" id="Pp3c18_20620V3.2">
    <property type="protein sequence ID" value="Pp3c18_20620V3.2"/>
    <property type="gene ID" value="Pp3c18_20620"/>
</dbReference>
<evidence type="ECO:0000313" key="2">
    <source>
        <dbReference type="EnsemblPlants" id="Pp3c18_20620V3.2"/>
    </source>
</evidence>
<sequence length="373" mass="42451">MRIYKPGTRTGGRCCTRTLFVTNCVVIVCNTLSVVYYVYESVVNPALQQHEPSTPQLFPKKIGSSLLSLGSVPAATVVSFARGLAFSVSGKTGQSILDETPRAACCKVKVYHTANFTRCNYALSYCNSSETMVYGEPLPPSLAAQIQPWTSREELKWFWQTSPSCPMLPFDRQDFCKRIERGQHLLISRDSINYQLFITFHNFLRSELSEIQYPFHGVGFEPVCKDVLGGEGFNLAWVCSPLLNTTEVTHYIEEWKIEIIFMNRGAWFRSDSSFFNELKEIAKVLQMRYPPPALNTSPRSYFFSLFRIIVDESPGSRAGHKGCVDLHKPLKQPQDKSSLPYHWGEFARQNELAKRTVHRAHFIFLDPDTMLSL</sequence>
<evidence type="ECO:0000256" key="1">
    <source>
        <dbReference type="SAM" id="Phobius"/>
    </source>
</evidence>
<dbReference type="InParanoid" id="A0A7I4BJF8"/>
<gene>
    <name evidence="2" type="primary">LOC112295035</name>
</gene>
<dbReference type="EMBL" id="ABEU02000018">
    <property type="status" value="NOT_ANNOTATED_CDS"/>
    <property type="molecule type" value="Genomic_DNA"/>
</dbReference>
<protein>
    <submittedName>
        <fullName evidence="2">Uncharacterized protein</fullName>
    </submittedName>
</protein>
<feature type="transmembrane region" description="Helical" evidence="1">
    <location>
        <begin position="20"/>
        <end position="39"/>
    </location>
</feature>
<keyword evidence="3" id="KW-1185">Reference proteome</keyword>
<proteinExistence type="predicted"/>
<organism evidence="2 3">
    <name type="scientific">Physcomitrium patens</name>
    <name type="common">Spreading-leaved earth moss</name>
    <name type="synonym">Physcomitrella patens</name>
    <dbReference type="NCBI Taxonomy" id="3218"/>
    <lineage>
        <taxon>Eukaryota</taxon>
        <taxon>Viridiplantae</taxon>
        <taxon>Streptophyta</taxon>
        <taxon>Embryophyta</taxon>
        <taxon>Bryophyta</taxon>
        <taxon>Bryophytina</taxon>
        <taxon>Bryopsida</taxon>
        <taxon>Funariidae</taxon>
        <taxon>Funariales</taxon>
        <taxon>Funariaceae</taxon>
        <taxon>Physcomitrium</taxon>
    </lineage>
</organism>
<evidence type="ECO:0000313" key="3">
    <source>
        <dbReference type="Proteomes" id="UP000006727"/>
    </source>
</evidence>
<keyword evidence="1" id="KW-1133">Transmembrane helix</keyword>